<evidence type="ECO:0000256" key="7">
    <source>
        <dbReference type="ARBA" id="ARBA00050849"/>
    </source>
</evidence>
<feature type="domain" description="N-acetyltransferase" evidence="14">
    <location>
        <begin position="2"/>
        <end position="202"/>
    </location>
</feature>
<comment type="similarity">
    <text evidence="4">Belongs to the acetyltransferase family. AANAT subfamily.</text>
</comment>
<gene>
    <name evidence="16" type="primary">LOC111602375</name>
</gene>
<evidence type="ECO:0000256" key="6">
    <source>
        <dbReference type="ARBA" id="ARBA00050189"/>
    </source>
</evidence>
<dbReference type="OMA" id="DLEQNWL"/>
<comment type="catalytic activity">
    <reaction evidence="7">
        <text>serotonin + octadecanoyl-CoA = N-octadecanoyl-serotonin + CoA + H(+)</text>
        <dbReference type="Rhea" id="RHEA:51400"/>
        <dbReference type="ChEBI" id="CHEBI:15378"/>
        <dbReference type="ChEBI" id="CHEBI:57287"/>
        <dbReference type="ChEBI" id="CHEBI:57394"/>
        <dbReference type="ChEBI" id="CHEBI:134065"/>
        <dbReference type="ChEBI" id="CHEBI:350546"/>
    </reaction>
    <physiologicalReaction direction="left-to-right" evidence="7">
        <dbReference type="Rhea" id="RHEA:51401"/>
    </physiologicalReaction>
</comment>
<keyword evidence="1" id="KW-0808">Transferase</keyword>
<evidence type="ECO:0000256" key="10">
    <source>
        <dbReference type="ARBA" id="ARBA00051823"/>
    </source>
</evidence>
<evidence type="ECO:0000256" key="1">
    <source>
        <dbReference type="ARBA" id="ARBA00022679"/>
    </source>
</evidence>
<dbReference type="EC" id="2.3.1.87" evidence="5"/>
<evidence type="ECO:0000256" key="3">
    <source>
        <dbReference type="ARBA" id="ARBA00037926"/>
    </source>
</evidence>
<dbReference type="PANTHER" id="PTHR20905:SF1">
    <property type="entry name" value="AT07410P-RELATED"/>
    <property type="match status" value="1"/>
</dbReference>
<evidence type="ECO:0000313" key="16">
    <source>
        <dbReference type="RefSeq" id="XP_023175159.2"/>
    </source>
</evidence>
<dbReference type="AlphaFoldDB" id="A0A6J1M7I7"/>
<evidence type="ECO:0000259" key="14">
    <source>
        <dbReference type="PROSITE" id="PS51186"/>
    </source>
</evidence>
<comment type="catalytic activity">
    <reaction evidence="6">
        <text>dopamine + (9Z)-octadecenoyl-CoA = N-(9Z-octadecanoyl)-dopamine + CoA + H(+)</text>
        <dbReference type="Rhea" id="RHEA:51380"/>
        <dbReference type="ChEBI" id="CHEBI:15378"/>
        <dbReference type="ChEBI" id="CHEBI:31883"/>
        <dbReference type="ChEBI" id="CHEBI:57287"/>
        <dbReference type="ChEBI" id="CHEBI:57387"/>
        <dbReference type="ChEBI" id="CHEBI:59905"/>
    </reaction>
    <physiologicalReaction direction="left-to-right" evidence="6">
        <dbReference type="Rhea" id="RHEA:51381"/>
    </physiologicalReaction>
</comment>
<comment type="catalytic activity">
    <reaction evidence="10">
        <text>serotonin + (9Z)-octadecenoyl-CoA = N-(9Z-octadecenoyl)-serotonin + CoA + H(+)</text>
        <dbReference type="Rhea" id="RHEA:51392"/>
        <dbReference type="ChEBI" id="CHEBI:15378"/>
        <dbReference type="ChEBI" id="CHEBI:57287"/>
        <dbReference type="ChEBI" id="CHEBI:57387"/>
        <dbReference type="ChEBI" id="CHEBI:134064"/>
        <dbReference type="ChEBI" id="CHEBI:350546"/>
    </reaction>
    <physiologicalReaction direction="left-to-right" evidence="10">
        <dbReference type="Rhea" id="RHEA:51393"/>
    </physiologicalReaction>
</comment>
<keyword evidence="15" id="KW-1185">Reference proteome</keyword>
<dbReference type="OrthoDB" id="41532at2759"/>
<organism evidence="15 16">
    <name type="scientific">Drosophila hydei</name>
    <name type="common">Fruit fly</name>
    <dbReference type="NCBI Taxonomy" id="7224"/>
    <lineage>
        <taxon>Eukaryota</taxon>
        <taxon>Metazoa</taxon>
        <taxon>Ecdysozoa</taxon>
        <taxon>Arthropoda</taxon>
        <taxon>Hexapoda</taxon>
        <taxon>Insecta</taxon>
        <taxon>Pterygota</taxon>
        <taxon>Neoptera</taxon>
        <taxon>Endopterygota</taxon>
        <taxon>Diptera</taxon>
        <taxon>Brachycera</taxon>
        <taxon>Muscomorpha</taxon>
        <taxon>Ephydroidea</taxon>
        <taxon>Drosophilidae</taxon>
        <taxon>Drosophila</taxon>
    </lineage>
</organism>
<dbReference type="PROSITE" id="PS51186">
    <property type="entry name" value="GNAT"/>
    <property type="match status" value="1"/>
</dbReference>
<comment type="catalytic activity">
    <reaction evidence="8">
        <text>serotonin + (5Z,8Z,11Z,14Z)-eicosatetraenoyl-CoA = N-[(5Z,8Z,11Z,14Z)-eicosatetraenoyl]-serotonin + CoA + H(+)</text>
        <dbReference type="Rhea" id="RHEA:51396"/>
        <dbReference type="ChEBI" id="CHEBI:15378"/>
        <dbReference type="ChEBI" id="CHEBI:57287"/>
        <dbReference type="ChEBI" id="CHEBI:57368"/>
        <dbReference type="ChEBI" id="CHEBI:132255"/>
        <dbReference type="ChEBI" id="CHEBI:350546"/>
    </reaction>
    <physiologicalReaction direction="left-to-right" evidence="8">
        <dbReference type="Rhea" id="RHEA:51397"/>
    </physiologicalReaction>
</comment>
<dbReference type="GeneID" id="111602375"/>
<evidence type="ECO:0000256" key="9">
    <source>
        <dbReference type="ARBA" id="ARBA00051711"/>
    </source>
</evidence>
<evidence type="ECO:0000256" key="2">
    <source>
        <dbReference type="ARBA" id="ARBA00023315"/>
    </source>
</evidence>
<comment type="catalytic activity">
    <reaction evidence="9">
        <text>dopamine + acetyl-CoA = N-acetyldopamine + CoA + H(+)</text>
        <dbReference type="Rhea" id="RHEA:51388"/>
        <dbReference type="ChEBI" id="CHEBI:15378"/>
        <dbReference type="ChEBI" id="CHEBI:57287"/>
        <dbReference type="ChEBI" id="CHEBI:57288"/>
        <dbReference type="ChEBI" id="CHEBI:59905"/>
        <dbReference type="ChEBI" id="CHEBI:125678"/>
    </reaction>
    <physiologicalReaction direction="left-to-right" evidence="9">
        <dbReference type="Rhea" id="RHEA:51389"/>
    </physiologicalReaction>
</comment>
<dbReference type="PANTHER" id="PTHR20905">
    <property type="entry name" value="N-ACETYLTRANSFERASE-RELATED"/>
    <property type="match status" value="1"/>
</dbReference>
<dbReference type="GO" id="GO:0004059">
    <property type="term" value="F:aralkylamine N-acetyltransferase activity"/>
    <property type="evidence" value="ECO:0007669"/>
    <property type="project" value="UniProtKB-EC"/>
</dbReference>
<evidence type="ECO:0000256" key="8">
    <source>
        <dbReference type="ARBA" id="ARBA00051284"/>
    </source>
</evidence>
<evidence type="ECO:0000256" key="12">
    <source>
        <dbReference type="ARBA" id="ARBA00052335"/>
    </source>
</evidence>
<dbReference type="InterPro" id="IPR016181">
    <property type="entry name" value="Acyl_CoA_acyltransferase"/>
</dbReference>
<sequence length="213" mass="23931">MMFVREMTEDDIAEATRFLRDHFYGHEPLMQTPGAHPVTYDDATRREYRLSLIRQGTSLVALDGARFVGVAFAGIVRSSDLEQNWLEVNGQKPQQLIEHVHYFLADVEHRAQVFEHYNVVDALYLSILAVDASLRRQGLGRLLVDGLMELGRVKRLPLLFTSCTSLYSARLMAALGMDCVLSAPYANYQDEQGNVVIQPPAPHSAVNVMAIKL</sequence>
<comment type="catalytic activity">
    <reaction evidence="11">
        <text>serotonin + hexadecanoyl-CoA = N-hexadecanoyl-serotonin + CoA + H(+)</text>
        <dbReference type="Rhea" id="RHEA:51384"/>
        <dbReference type="ChEBI" id="CHEBI:15378"/>
        <dbReference type="ChEBI" id="CHEBI:57287"/>
        <dbReference type="ChEBI" id="CHEBI:57379"/>
        <dbReference type="ChEBI" id="CHEBI:134059"/>
        <dbReference type="ChEBI" id="CHEBI:350546"/>
    </reaction>
    <physiologicalReaction direction="left-to-right" evidence="11">
        <dbReference type="Rhea" id="RHEA:51385"/>
    </physiologicalReaction>
</comment>
<dbReference type="SUPFAM" id="SSF55729">
    <property type="entry name" value="Acyl-CoA N-acyltransferases (Nat)"/>
    <property type="match status" value="1"/>
</dbReference>
<protein>
    <recommendedName>
        <fullName evidence="5">aralkylamine N-acetyltransferase</fullName>
        <ecNumber evidence="5">2.3.1.87</ecNumber>
    </recommendedName>
</protein>
<evidence type="ECO:0000313" key="15">
    <source>
        <dbReference type="Proteomes" id="UP000504633"/>
    </source>
</evidence>
<reference evidence="16" key="1">
    <citation type="submission" date="2025-08" db="UniProtKB">
        <authorList>
            <consortium name="RefSeq"/>
        </authorList>
    </citation>
    <scope>IDENTIFICATION</scope>
    <source>
        <strain evidence="16">15085-1641.00</strain>
        <tissue evidence="16">Whole body</tissue>
    </source>
</reference>
<evidence type="ECO:0000256" key="13">
    <source>
        <dbReference type="ARBA" id="ARBA00052491"/>
    </source>
</evidence>
<proteinExistence type="inferred from homology"/>
<accession>A0A6J1M7I7</accession>
<evidence type="ECO:0000256" key="11">
    <source>
        <dbReference type="ARBA" id="ARBA00052178"/>
    </source>
</evidence>
<comment type="catalytic activity">
    <reaction evidence="13">
        <text>serotonin + acetyl-CoA = N-acetylserotonin + CoA + H(+)</text>
        <dbReference type="Rhea" id="RHEA:25217"/>
        <dbReference type="ChEBI" id="CHEBI:15378"/>
        <dbReference type="ChEBI" id="CHEBI:17697"/>
        <dbReference type="ChEBI" id="CHEBI:57287"/>
        <dbReference type="ChEBI" id="CHEBI:57288"/>
        <dbReference type="ChEBI" id="CHEBI:350546"/>
        <dbReference type="EC" id="2.3.1.87"/>
    </reaction>
    <physiologicalReaction direction="left-to-right" evidence="13">
        <dbReference type="Rhea" id="RHEA:25218"/>
    </physiologicalReaction>
</comment>
<dbReference type="KEGG" id="dhe:111602375"/>
<name>A0A6J1M7I7_DROHY</name>
<dbReference type="InterPro" id="IPR000182">
    <property type="entry name" value="GNAT_dom"/>
</dbReference>
<dbReference type="Proteomes" id="UP000504633">
    <property type="component" value="Unplaced"/>
</dbReference>
<dbReference type="FunFam" id="3.40.630.30:FF:000046">
    <property type="entry name" value="Dopamine N-acetyltransferase"/>
    <property type="match status" value="1"/>
</dbReference>
<comment type="pathway">
    <text evidence="3">Aromatic compound metabolism; melatonin biosynthesis; melatonin from serotonin: step 1/2.</text>
</comment>
<dbReference type="CDD" id="cd04301">
    <property type="entry name" value="NAT_SF"/>
    <property type="match status" value="1"/>
</dbReference>
<keyword evidence="2" id="KW-0012">Acyltransferase</keyword>
<comment type="catalytic activity">
    <reaction evidence="12">
        <text>dopamine + hexadecanoyl-CoA = N-hexadecanoyl-dopamine + CoA + H(+)</text>
        <dbReference type="Rhea" id="RHEA:51376"/>
        <dbReference type="ChEBI" id="CHEBI:15378"/>
        <dbReference type="ChEBI" id="CHEBI:57287"/>
        <dbReference type="ChEBI" id="CHEBI:57379"/>
        <dbReference type="ChEBI" id="CHEBI:59905"/>
        <dbReference type="ChEBI" id="CHEBI:134058"/>
    </reaction>
    <physiologicalReaction direction="left-to-right" evidence="12">
        <dbReference type="Rhea" id="RHEA:51377"/>
    </physiologicalReaction>
</comment>
<evidence type="ECO:0000256" key="5">
    <source>
        <dbReference type="ARBA" id="ARBA00039114"/>
    </source>
</evidence>
<dbReference type="Gene3D" id="3.40.630.30">
    <property type="match status" value="1"/>
</dbReference>
<dbReference type="RefSeq" id="XP_023175159.2">
    <property type="nucleotide sequence ID" value="XM_023319391.2"/>
</dbReference>
<evidence type="ECO:0000256" key="4">
    <source>
        <dbReference type="ARBA" id="ARBA00038182"/>
    </source>
</evidence>